<feature type="transmembrane region" description="Helical" evidence="1">
    <location>
        <begin position="149"/>
        <end position="174"/>
    </location>
</feature>
<feature type="transmembrane region" description="Helical" evidence="1">
    <location>
        <begin position="6"/>
        <end position="25"/>
    </location>
</feature>
<feature type="transmembrane region" description="Helical" evidence="1">
    <location>
        <begin position="37"/>
        <end position="56"/>
    </location>
</feature>
<comment type="caution">
    <text evidence="2">The sequence shown here is derived from an EMBL/GenBank/DDBJ whole genome shotgun (WGS) entry which is preliminary data.</text>
</comment>
<keyword evidence="1" id="KW-1133">Transmembrane helix</keyword>
<dbReference type="OrthoDB" id="78321at2157"/>
<keyword evidence="3" id="KW-1185">Reference proteome</keyword>
<dbReference type="RefSeq" id="WP_067089047.1">
    <property type="nucleotide sequence ID" value="NZ_LWMV01000024.1"/>
</dbReference>
<dbReference type="Proteomes" id="UP000077245">
    <property type="component" value="Unassembled WGS sequence"/>
</dbReference>
<feature type="transmembrane region" description="Helical" evidence="1">
    <location>
        <begin position="68"/>
        <end position="87"/>
    </location>
</feature>
<feature type="transmembrane region" description="Helical" evidence="1">
    <location>
        <begin position="223"/>
        <end position="242"/>
    </location>
</feature>
<dbReference type="AlphaFoldDB" id="A0A166DR93"/>
<evidence type="ECO:0000256" key="1">
    <source>
        <dbReference type="SAM" id="Phobius"/>
    </source>
</evidence>
<organism evidence="2 3">
    <name type="scientific">Methanobrevibacter curvatus</name>
    <dbReference type="NCBI Taxonomy" id="49547"/>
    <lineage>
        <taxon>Archaea</taxon>
        <taxon>Methanobacteriati</taxon>
        <taxon>Methanobacteriota</taxon>
        <taxon>Methanomada group</taxon>
        <taxon>Methanobacteria</taxon>
        <taxon>Methanobacteriales</taxon>
        <taxon>Methanobacteriaceae</taxon>
        <taxon>Methanobrevibacter</taxon>
    </lineage>
</organism>
<dbReference type="PATRIC" id="fig|49547.3.peg.192"/>
<feature type="transmembrane region" description="Helical" evidence="1">
    <location>
        <begin position="126"/>
        <end position="143"/>
    </location>
</feature>
<proteinExistence type="predicted"/>
<keyword evidence="1" id="KW-0472">Membrane</keyword>
<feature type="transmembrane region" description="Helical" evidence="1">
    <location>
        <begin position="181"/>
        <end position="203"/>
    </location>
</feature>
<keyword evidence="1" id="KW-0812">Transmembrane</keyword>
<evidence type="ECO:0000313" key="3">
    <source>
        <dbReference type="Proteomes" id="UP000077245"/>
    </source>
</evidence>
<dbReference type="EMBL" id="LWMV01000024">
    <property type="protein sequence ID" value="KZX15871.1"/>
    <property type="molecule type" value="Genomic_DNA"/>
</dbReference>
<name>A0A166DR93_9EURY</name>
<evidence type="ECO:0000313" key="2">
    <source>
        <dbReference type="EMBL" id="KZX15871.1"/>
    </source>
</evidence>
<gene>
    <name evidence="2" type="ORF">MBCUR_01830</name>
</gene>
<accession>A0A166DR93</accession>
<protein>
    <submittedName>
        <fullName evidence="2">Uncharacterized protein</fullName>
    </submittedName>
</protein>
<reference evidence="2 3" key="1">
    <citation type="submission" date="2016-04" db="EMBL/GenBank/DDBJ databases">
        <title>Genome sequence of Methanobrevibacter curvatus DSM 11111.</title>
        <authorList>
            <person name="Poehlein A."/>
            <person name="Seedorf H."/>
            <person name="Daniel R."/>
        </authorList>
    </citation>
    <scope>NUCLEOTIDE SEQUENCE [LARGE SCALE GENOMIC DNA]</scope>
    <source>
        <strain evidence="2 3">DSM 11111</strain>
    </source>
</reference>
<sequence>MIEGNLIESLIIVVLFSTAIGLALNRFKIERLQSIMISAYFAIILLLSVFICNFFLENIMTFVNNNINFLMVIVGMVSVFVGFRLIYELKNKTKLPFSIVKEKPHYNKNISRIKIFFKRISDNSSIPLLFVISYISFLIHILYTSPKVWIPVIQLSFIFSIISILLIVGIVYLFKIFNINSGIIVGIFSIFTGLYSLFVYMFVPALQGALKAETPLIQLTDLNMLFYFLAILIASVLLGFLLKRTKKFSHLS</sequence>